<dbReference type="InterPro" id="IPR029069">
    <property type="entry name" value="HotDog_dom_sf"/>
</dbReference>
<name>A0A2U3KAH8_9BACT</name>
<feature type="domain" description="Thioesterase" evidence="2">
    <location>
        <begin position="46"/>
        <end position="118"/>
    </location>
</feature>
<dbReference type="Gene3D" id="3.10.129.10">
    <property type="entry name" value="Hotdog Thioesterase"/>
    <property type="match status" value="1"/>
</dbReference>
<dbReference type="PANTHER" id="PTHR43240">
    <property type="entry name" value="1,4-DIHYDROXY-2-NAPHTHOYL-COA THIOESTERASE 1"/>
    <property type="match status" value="1"/>
</dbReference>
<dbReference type="AlphaFoldDB" id="A0A2U3KAH8"/>
<dbReference type="NCBIfam" id="TIGR00369">
    <property type="entry name" value="unchar_dom_1"/>
    <property type="match status" value="1"/>
</dbReference>
<sequence length="133" mass="14827">MNQPDLSESPYQRFLGLELTRYEEGLVEIRMPFREEFLREDGSDWLHGGIVSALIDIAGDYAVYSKTGGDVPTLDLRIDYLRPTKRGRLTAIARTVKVGRRVSVADVEVKDEQGQVVAIGRGLYATPAQEKTG</sequence>
<dbReference type="CDD" id="cd03443">
    <property type="entry name" value="PaaI_thioesterase"/>
    <property type="match status" value="1"/>
</dbReference>
<dbReference type="Pfam" id="PF03061">
    <property type="entry name" value="4HBT"/>
    <property type="match status" value="1"/>
</dbReference>
<evidence type="ECO:0000313" key="4">
    <source>
        <dbReference type="Proteomes" id="UP000238701"/>
    </source>
</evidence>
<dbReference type="InterPro" id="IPR006683">
    <property type="entry name" value="Thioestr_dom"/>
</dbReference>
<organism evidence="3 4">
    <name type="scientific">Candidatus Sulfotelmatobacter kueseliae</name>
    <dbReference type="NCBI Taxonomy" id="2042962"/>
    <lineage>
        <taxon>Bacteria</taxon>
        <taxon>Pseudomonadati</taxon>
        <taxon>Acidobacteriota</taxon>
        <taxon>Terriglobia</taxon>
        <taxon>Terriglobales</taxon>
        <taxon>Candidatus Korobacteraceae</taxon>
        <taxon>Candidatus Sulfotelmatobacter</taxon>
    </lineage>
</organism>
<protein>
    <recommendedName>
        <fullName evidence="2">Thioesterase domain-containing protein</fullName>
    </recommendedName>
</protein>
<dbReference type="InterPro" id="IPR003736">
    <property type="entry name" value="PAAI_dom"/>
</dbReference>
<evidence type="ECO:0000256" key="1">
    <source>
        <dbReference type="ARBA" id="ARBA00022801"/>
    </source>
</evidence>
<reference evidence="4" key="1">
    <citation type="submission" date="2018-02" db="EMBL/GenBank/DDBJ databases">
        <authorList>
            <person name="Hausmann B."/>
        </authorList>
    </citation>
    <scope>NUCLEOTIDE SEQUENCE [LARGE SCALE GENOMIC DNA]</scope>
    <source>
        <strain evidence="4">Peat soil MAG SbA1</strain>
    </source>
</reference>
<evidence type="ECO:0000313" key="3">
    <source>
        <dbReference type="EMBL" id="SPF36653.1"/>
    </source>
</evidence>
<evidence type="ECO:0000259" key="2">
    <source>
        <dbReference type="Pfam" id="PF03061"/>
    </source>
</evidence>
<dbReference type="GO" id="GO:0016289">
    <property type="term" value="F:acyl-CoA hydrolase activity"/>
    <property type="evidence" value="ECO:0007669"/>
    <property type="project" value="UniProtKB-ARBA"/>
</dbReference>
<accession>A0A2U3KAH8</accession>
<dbReference type="OrthoDB" id="32575at2"/>
<dbReference type="SUPFAM" id="SSF54637">
    <property type="entry name" value="Thioesterase/thiol ester dehydrase-isomerase"/>
    <property type="match status" value="1"/>
</dbReference>
<gene>
    <name evidence="3" type="ORF">SBA1_160023</name>
</gene>
<dbReference type="Proteomes" id="UP000238701">
    <property type="component" value="Unassembled WGS sequence"/>
</dbReference>
<dbReference type="EMBL" id="OMOD01000068">
    <property type="protein sequence ID" value="SPF36653.1"/>
    <property type="molecule type" value="Genomic_DNA"/>
</dbReference>
<proteinExistence type="predicted"/>
<keyword evidence="1" id="KW-0378">Hydrolase</keyword>